<proteinExistence type="predicted"/>
<evidence type="ECO:0000313" key="2">
    <source>
        <dbReference type="Proteomes" id="UP001396334"/>
    </source>
</evidence>
<reference evidence="1 2" key="1">
    <citation type="journal article" date="2024" name="G3 (Bethesda)">
        <title>Genome assembly of Hibiscus sabdariffa L. provides insights into metabolisms of medicinal natural products.</title>
        <authorList>
            <person name="Kim T."/>
        </authorList>
    </citation>
    <scope>NUCLEOTIDE SEQUENCE [LARGE SCALE GENOMIC DNA]</scope>
    <source>
        <strain evidence="1">TK-2024</strain>
        <tissue evidence="1">Old leaves</tissue>
    </source>
</reference>
<dbReference type="Proteomes" id="UP001396334">
    <property type="component" value="Unassembled WGS sequence"/>
</dbReference>
<dbReference type="EMBL" id="JBBPBN010000124">
    <property type="protein sequence ID" value="KAK8977220.1"/>
    <property type="molecule type" value="Genomic_DNA"/>
</dbReference>
<protein>
    <submittedName>
        <fullName evidence="1">Uncharacterized protein</fullName>
    </submittedName>
</protein>
<sequence>MNLGLLGSGELIAERGPVLPSYYVRSGWAVRKLGSCRAGSKADGPWSGMCLLGRLDRVNGGPACGRVRRKGDELGVSTFKVGRDHGCAANKVMPSESNPHGP</sequence>
<evidence type="ECO:0000313" key="1">
    <source>
        <dbReference type="EMBL" id="KAK8977220.1"/>
    </source>
</evidence>
<gene>
    <name evidence="1" type="ORF">V6N11_021306</name>
</gene>
<name>A0ABR2NMJ6_9ROSI</name>
<keyword evidence="2" id="KW-1185">Reference proteome</keyword>
<comment type="caution">
    <text evidence="1">The sequence shown here is derived from an EMBL/GenBank/DDBJ whole genome shotgun (WGS) entry which is preliminary data.</text>
</comment>
<organism evidence="1 2">
    <name type="scientific">Hibiscus sabdariffa</name>
    <name type="common">roselle</name>
    <dbReference type="NCBI Taxonomy" id="183260"/>
    <lineage>
        <taxon>Eukaryota</taxon>
        <taxon>Viridiplantae</taxon>
        <taxon>Streptophyta</taxon>
        <taxon>Embryophyta</taxon>
        <taxon>Tracheophyta</taxon>
        <taxon>Spermatophyta</taxon>
        <taxon>Magnoliopsida</taxon>
        <taxon>eudicotyledons</taxon>
        <taxon>Gunneridae</taxon>
        <taxon>Pentapetalae</taxon>
        <taxon>rosids</taxon>
        <taxon>malvids</taxon>
        <taxon>Malvales</taxon>
        <taxon>Malvaceae</taxon>
        <taxon>Malvoideae</taxon>
        <taxon>Hibiscus</taxon>
    </lineage>
</organism>
<accession>A0ABR2NMJ6</accession>